<evidence type="ECO:0000256" key="3">
    <source>
        <dbReference type="ARBA" id="ARBA00023082"/>
    </source>
</evidence>
<keyword evidence="3" id="KW-0731">Sigma factor</keyword>
<dbReference type="Pfam" id="PF08281">
    <property type="entry name" value="Sigma70_r4_2"/>
    <property type="match status" value="1"/>
</dbReference>
<evidence type="ECO:0000256" key="1">
    <source>
        <dbReference type="ARBA" id="ARBA00010641"/>
    </source>
</evidence>
<dbReference type="InterPro" id="IPR000792">
    <property type="entry name" value="Tscrpt_reg_LuxR_C"/>
</dbReference>
<evidence type="ECO:0000259" key="7">
    <source>
        <dbReference type="SMART" id="SM00421"/>
    </source>
</evidence>
<dbReference type="SUPFAM" id="SSF88946">
    <property type="entry name" value="Sigma2 domain of RNA polymerase sigma factors"/>
    <property type="match status" value="1"/>
</dbReference>
<sequence length="194" mass="22122">MNADNAVTQTGDDTPARPPRPAQPPADYEFFYRSQYRTMMVIAMHANATSHEADELTADTLRQMYDTWPTLSDPFAWARRALINNLMDLRREQRRRLIRQGRWVADTYQRPAEPGCLDDPATRSELLAVLTDTQRRVVELLLADRTPEEIGLILGTTPATVRRNLSNIRRRLRPYARGRIAPPAAPAAGREEAR</sequence>
<accession>A0ABW6WJJ1</accession>
<dbReference type="EMBL" id="JBIAZU010000005">
    <property type="protein sequence ID" value="MFF5293061.1"/>
    <property type="molecule type" value="Genomic_DNA"/>
</dbReference>
<feature type="region of interest" description="Disordered" evidence="6">
    <location>
        <begin position="1"/>
        <end position="26"/>
    </location>
</feature>
<name>A0ABW6WJJ1_9ACTN</name>
<dbReference type="SMART" id="SM00421">
    <property type="entry name" value="HTH_LUXR"/>
    <property type="match status" value="1"/>
</dbReference>
<keyword evidence="9" id="KW-1185">Reference proteome</keyword>
<dbReference type="Proteomes" id="UP001602245">
    <property type="component" value="Unassembled WGS sequence"/>
</dbReference>
<dbReference type="SUPFAM" id="SSF46894">
    <property type="entry name" value="C-terminal effector domain of the bipartite response regulators"/>
    <property type="match status" value="1"/>
</dbReference>
<feature type="domain" description="HTH luxR-type" evidence="7">
    <location>
        <begin position="127"/>
        <end position="188"/>
    </location>
</feature>
<evidence type="ECO:0000256" key="5">
    <source>
        <dbReference type="ARBA" id="ARBA00023163"/>
    </source>
</evidence>
<dbReference type="InterPro" id="IPR039425">
    <property type="entry name" value="RNA_pol_sigma-70-like"/>
</dbReference>
<dbReference type="Gene3D" id="1.10.10.10">
    <property type="entry name" value="Winged helix-like DNA-binding domain superfamily/Winged helix DNA-binding domain"/>
    <property type="match status" value="1"/>
</dbReference>
<dbReference type="RefSeq" id="WP_020512410.1">
    <property type="nucleotide sequence ID" value="NZ_JBIAZU010000005.1"/>
</dbReference>
<keyword evidence="2" id="KW-0805">Transcription regulation</keyword>
<evidence type="ECO:0000256" key="6">
    <source>
        <dbReference type="SAM" id="MobiDB-lite"/>
    </source>
</evidence>
<dbReference type="InterPro" id="IPR016032">
    <property type="entry name" value="Sig_transdc_resp-reg_C-effctor"/>
</dbReference>
<dbReference type="InterPro" id="IPR013325">
    <property type="entry name" value="RNA_pol_sigma_r2"/>
</dbReference>
<dbReference type="InterPro" id="IPR036388">
    <property type="entry name" value="WH-like_DNA-bd_sf"/>
</dbReference>
<comment type="caution">
    <text evidence="8">The sequence shown here is derived from an EMBL/GenBank/DDBJ whole genome shotgun (WGS) entry which is preliminary data.</text>
</comment>
<proteinExistence type="inferred from homology"/>
<keyword evidence="5" id="KW-0804">Transcription</keyword>
<evidence type="ECO:0000256" key="2">
    <source>
        <dbReference type="ARBA" id="ARBA00023015"/>
    </source>
</evidence>
<feature type="compositionally biased region" description="Polar residues" evidence="6">
    <location>
        <begin position="1"/>
        <end position="12"/>
    </location>
</feature>
<protein>
    <submittedName>
        <fullName evidence="8">Sigma-70 family RNA polymerase sigma factor</fullName>
    </submittedName>
</protein>
<dbReference type="PANTHER" id="PTHR43133">
    <property type="entry name" value="RNA POLYMERASE ECF-TYPE SIGMA FACTO"/>
    <property type="match status" value="1"/>
</dbReference>
<keyword evidence="4" id="KW-0238">DNA-binding</keyword>
<organism evidence="8 9">
    <name type="scientific">Paractinoplanes globisporus</name>
    <dbReference type="NCBI Taxonomy" id="113565"/>
    <lineage>
        <taxon>Bacteria</taxon>
        <taxon>Bacillati</taxon>
        <taxon>Actinomycetota</taxon>
        <taxon>Actinomycetes</taxon>
        <taxon>Micromonosporales</taxon>
        <taxon>Micromonosporaceae</taxon>
        <taxon>Paractinoplanes</taxon>
    </lineage>
</organism>
<reference evidence="8 9" key="1">
    <citation type="submission" date="2024-10" db="EMBL/GenBank/DDBJ databases">
        <title>The Natural Products Discovery Center: Release of the First 8490 Sequenced Strains for Exploring Actinobacteria Biosynthetic Diversity.</title>
        <authorList>
            <person name="Kalkreuter E."/>
            <person name="Kautsar S.A."/>
            <person name="Yang D."/>
            <person name="Bader C.D."/>
            <person name="Teijaro C.N."/>
            <person name="Fluegel L."/>
            <person name="Davis C.M."/>
            <person name="Simpson J.R."/>
            <person name="Lauterbach L."/>
            <person name="Steele A.D."/>
            <person name="Gui C."/>
            <person name="Meng S."/>
            <person name="Li G."/>
            <person name="Viehrig K."/>
            <person name="Ye F."/>
            <person name="Su P."/>
            <person name="Kiefer A.F."/>
            <person name="Nichols A."/>
            <person name="Cepeda A.J."/>
            <person name="Yan W."/>
            <person name="Fan B."/>
            <person name="Jiang Y."/>
            <person name="Adhikari A."/>
            <person name="Zheng C.-J."/>
            <person name="Schuster L."/>
            <person name="Cowan T.M."/>
            <person name="Smanski M.J."/>
            <person name="Chevrette M.G."/>
            <person name="De Carvalho L.P.S."/>
            <person name="Shen B."/>
        </authorList>
    </citation>
    <scope>NUCLEOTIDE SEQUENCE [LARGE SCALE GENOMIC DNA]</scope>
    <source>
        <strain evidence="8 9">NPDC000087</strain>
    </source>
</reference>
<evidence type="ECO:0000313" key="8">
    <source>
        <dbReference type="EMBL" id="MFF5293061.1"/>
    </source>
</evidence>
<comment type="similarity">
    <text evidence="1">Belongs to the sigma-70 factor family. ECF subfamily.</text>
</comment>
<gene>
    <name evidence="8" type="ORF">ACFY35_26790</name>
</gene>
<evidence type="ECO:0000313" key="9">
    <source>
        <dbReference type="Proteomes" id="UP001602245"/>
    </source>
</evidence>
<evidence type="ECO:0000256" key="4">
    <source>
        <dbReference type="ARBA" id="ARBA00023125"/>
    </source>
</evidence>
<dbReference type="PANTHER" id="PTHR43133:SF50">
    <property type="entry name" value="ECF RNA POLYMERASE SIGMA FACTOR SIGM"/>
    <property type="match status" value="1"/>
</dbReference>
<dbReference type="InterPro" id="IPR013249">
    <property type="entry name" value="RNA_pol_sigma70_r4_t2"/>
</dbReference>